<gene>
    <name evidence="2" type="ORF">WCD41_03415</name>
</gene>
<evidence type="ECO:0000256" key="1">
    <source>
        <dbReference type="SAM" id="Phobius"/>
    </source>
</evidence>
<keyword evidence="1" id="KW-1133">Transmembrane helix</keyword>
<dbReference type="Proteomes" id="UP001370100">
    <property type="component" value="Unassembled WGS sequence"/>
</dbReference>
<protein>
    <submittedName>
        <fullName evidence="2">Uncharacterized protein</fullName>
    </submittedName>
</protein>
<proteinExistence type="predicted"/>
<accession>A0ABU8MZD9</accession>
<dbReference type="EMBL" id="JBBEGL010000001">
    <property type="protein sequence ID" value="MEJ2885484.1"/>
    <property type="molecule type" value="Genomic_DNA"/>
</dbReference>
<dbReference type="RefSeq" id="WP_337711962.1">
    <property type="nucleotide sequence ID" value="NZ_JBBEGL010000001.1"/>
</dbReference>
<organism evidence="2 3">
    <name type="scientific">Actinomycetospora aeridis</name>
    <dbReference type="NCBI Taxonomy" id="3129231"/>
    <lineage>
        <taxon>Bacteria</taxon>
        <taxon>Bacillati</taxon>
        <taxon>Actinomycetota</taxon>
        <taxon>Actinomycetes</taxon>
        <taxon>Pseudonocardiales</taxon>
        <taxon>Pseudonocardiaceae</taxon>
        <taxon>Actinomycetospora</taxon>
    </lineage>
</organism>
<keyword evidence="3" id="KW-1185">Reference proteome</keyword>
<feature type="transmembrane region" description="Helical" evidence="1">
    <location>
        <begin position="12"/>
        <end position="32"/>
    </location>
</feature>
<reference evidence="2 3" key="1">
    <citation type="submission" date="2024-03" db="EMBL/GenBank/DDBJ databases">
        <title>Actinomycetospora sp. OC33-EN06, a novel actinomycete isolated from wild orchid (Aerides multiflora).</title>
        <authorList>
            <person name="Suriyachadkun C."/>
        </authorList>
    </citation>
    <scope>NUCLEOTIDE SEQUENCE [LARGE SCALE GENOMIC DNA]</scope>
    <source>
        <strain evidence="2 3">OC33-EN06</strain>
    </source>
</reference>
<keyword evidence="1" id="KW-0472">Membrane</keyword>
<keyword evidence="1" id="KW-0812">Transmembrane</keyword>
<comment type="caution">
    <text evidence="2">The sequence shown here is derived from an EMBL/GenBank/DDBJ whole genome shotgun (WGS) entry which is preliminary data.</text>
</comment>
<evidence type="ECO:0000313" key="3">
    <source>
        <dbReference type="Proteomes" id="UP001370100"/>
    </source>
</evidence>
<evidence type="ECO:0000313" key="2">
    <source>
        <dbReference type="EMBL" id="MEJ2885484.1"/>
    </source>
</evidence>
<sequence>MLADLLDRFVDLGINLLAALIGAGAAVLVGVWRRRRRTSDVRRFWGAPRHPLTFLLPIWDRTPDGWRSAGILGTGDVRALLALQRTMGALRRGFEVKEAPTLRDASSAPALVLIGGPRANTWSASILEELGGQVLYSFAPDDGSIIGPGRRRSGHEMDDEDNGTDAALVLRVENPYYSAGTVYVLAGVSGVGTHAAARLVTTDVGRLLGRLRQDGVDEGGGFQLLLTVKIVNGTPQEPRCVEAFPLRLPDRASAPGG</sequence>
<name>A0ABU8MZD9_9PSEU</name>